<dbReference type="EMBL" id="JAWXYG010000001">
    <property type="protein sequence ID" value="KAK4283729.1"/>
    <property type="molecule type" value="Genomic_DNA"/>
</dbReference>
<dbReference type="Proteomes" id="UP001293593">
    <property type="component" value="Unassembled WGS sequence"/>
</dbReference>
<accession>A0AAE1THD0</accession>
<keyword evidence="5" id="KW-0012">Acyltransferase</keyword>
<keyword evidence="4" id="KW-0443">Lipid metabolism</keyword>
<reference evidence="7" key="1">
    <citation type="submission" date="2023-10" db="EMBL/GenBank/DDBJ databases">
        <title>Chromosome-level genome of the transformable northern wattle, Acacia crassicarpa.</title>
        <authorList>
            <person name="Massaro I."/>
            <person name="Sinha N.R."/>
            <person name="Poethig S."/>
            <person name="Leichty A.R."/>
        </authorList>
    </citation>
    <scope>NUCLEOTIDE SEQUENCE</scope>
    <source>
        <strain evidence="7">Acra3RX</strain>
        <tissue evidence="7">Leaf</tissue>
    </source>
</reference>
<evidence type="ECO:0000256" key="4">
    <source>
        <dbReference type="ARBA" id="ARBA00023098"/>
    </source>
</evidence>
<feature type="domain" description="Glucose-1-phosphate adenylyltransferase/Bifunctional protein GlmU-like C-terminal hexapeptide" evidence="6">
    <location>
        <begin position="29"/>
        <end position="101"/>
    </location>
</feature>
<dbReference type="AlphaFoldDB" id="A0AAE1THD0"/>
<dbReference type="SUPFAM" id="SSF51161">
    <property type="entry name" value="Trimeric LpxA-like enzymes"/>
    <property type="match status" value="1"/>
</dbReference>
<keyword evidence="2" id="KW-0441">Lipid A biosynthesis</keyword>
<evidence type="ECO:0000256" key="1">
    <source>
        <dbReference type="ARBA" id="ARBA00022516"/>
    </source>
</evidence>
<evidence type="ECO:0000256" key="3">
    <source>
        <dbReference type="ARBA" id="ARBA00022679"/>
    </source>
</evidence>
<sequence length="128" mass="13397">MRPGGDGFGPCSDKFHKWHNGGGTLHESASIDSSAVVEIGAVVHSKAVVGANVHIGSGTIIGPSVIIGHSTKIGYNVALSNCQVGELCVVHNGVCIGQDGKAVDLILLAFHTFIYFNKEKNSYHLLTT</sequence>
<comment type="caution">
    <text evidence="7">The sequence shown here is derived from an EMBL/GenBank/DDBJ whole genome shotgun (WGS) entry which is preliminary data.</text>
</comment>
<dbReference type="InterPro" id="IPR018357">
    <property type="entry name" value="Hexapep_transf_CS"/>
</dbReference>
<dbReference type="GO" id="GO:0009245">
    <property type="term" value="P:lipid A biosynthetic process"/>
    <property type="evidence" value="ECO:0007669"/>
    <property type="project" value="UniProtKB-KW"/>
</dbReference>
<name>A0AAE1THD0_9FABA</name>
<gene>
    <name evidence="7" type="ORF">QN277_000651</name>
</gene>
<dbReference type="GO" id="GO:0016410">
    <property type="term" value="F:N-acyltransferase activity"/>
    <property type="evidence" value="ECO:0007669"/>
    <property type="project" value="InterPro"/>
</dbReference>
<dbReference type="PROSITE" id="PS00101">
    <property type="entry name" value="HEXAPEP_TRANSFERASES"/>
    <property type="match status" value="1"/>
</dbReference>
<dbReference type="Pfam" id="PF24894">
    <property type="entry name" value="Hexapep_GlmU"/>
    <property type="match status" value="1"/>
</dbReference>
<protein>
    <recommendedName>
        <fullName evidence="6">Glucose-1-phosphate adenylyltransferase/Bifunctional protein GlmU-like C-terminal hexapeptide domain-containing protein</fullName>
    </recommendedName>
</protein>
<keyword evidence="3" id="KW-0808">Transferase</keyword>
<evidence type="ECO:0000256" key="2">
    <source>
        <dbReference type="ARBA" id="ARBA00022556"/>
    </source>
</evidence>
<dbReference type="Gene3D" id="2.160.10.10">
    <property type="entry name" value="Hexapeptide repeat proteins"/>
    <property type="match status" value="1"/>
</dbReference>
<evidence type="ECO:0000313" key="7">
    <source>
        <dbReference type="EMBL" id="KAK4283729.1"/>
    </source>
</evidence>
<evidence type="ECO:0000313" key="8">
    <source>
        <dbReference type="Proteomes" id="UP001293593"/>
    </source>
</evidence>
<dbReference type="PANTHER" id="PTHR43378:SF2">
    <property type="entry name" value="UDP-3-O-ACYLGLUCOSAMINE N-ACYLTRANSFERASE 1, MITOCHONDRIAL-RELATED"/>
    <property type="match status" value="1"/>
</dbReference>
<dbReference type="InterPro" id="IPR056818">
    <property type="entry name" value="GlmU/GlgC-like_hexapep"/>
</dbReference>
<dbReference type="InterPro" id="IPR007691">
    <property type="entry name" value="LpxD"/>
</dbReference>
<evidence type="ECO:0000256" key="5">
    <source>
        <dbReference type="ARBA" id="ARBA00023315"/>
    </source>
</evidence>
<keyword evidence="1" id="KW-0444">Lipid biosynthesis</keyword>
<organism evidence="7 8">
    <name type="scientific">Acacia crassicarpa</name>
    <name type="common">northern wattle</name>
    <dbReference type="NCBI Taxonomy" id="499986"/>
    <lineage>
        <taxon>Eukaryota</taxon>
        <taxon>Viridiplantae</taxon>
        <taxon>Streptophyta</taxon>
        <taxon>Embryophyta</taxon>
        <taxon>Tracheophyta</taxon>
        <taxon>Spermatophyta</taxon>
        <taxon>Magnoliopsida</taxon>
        <taxon>eudicotyledons</taxon>
        <taxon>Gunneridae</taxon>
        <taxon>Pentapetalae</taxon>
        <taxon>rosids</taxon>
        <taxon>fabids</taxon>
        <taxon>Fabales</taxon>
        <taxon>Fabaceae</taxon>
        <taxon>Caesalpinioideae</taxon>
        <taxon>mimosoid clade</taxon>
        <taxon>Acacieae</taxon>
        <taxon>Acacia</taxon>
    </lineage>
</organism>
<evidence type="ECO:0000259" key="6">
    <source>
        <dbReference type="Pfam" id="PF24894"/>
    </source>
</evidence>
<dbReference type="InterPro" id="IPR011004">
    <property type="entry name" value="Trimer_LpxA-like_sf"/>
</dbReference>
<dbReference type="GO" id="GO:0016020">
    <property type="term" value="C:membrane"/>
    <property type="evidence" value="ECO:0007669"/>
    <property type="project" value="GOC"/>
</dbReference>
<dbReference type="PANTHER" id="PTHR43378">
    <property type="entry name" value="UDP-3-O-ACYLGLUCOSAMINE N-ACYLTRANSFERASE"/>
    <property type="match status" value="1"/>
</dbReference>
<proteinExistence type="predicted"/>
<keyword evidence="8" id="KW-1185">Reference proteome</keyword>